<feature type="domain" description="Metallo-beta-lactamase" evidence="3">
    <location>
        <begin position="95"/>
        <end position="236"/>
    </location>
</feature>
<dbReference type="Pfam" id="PF16661">
    <property type="entry name" value="Lactamase_B_6"/>
    <property type="match status" value="1"/>
</dbReference>
<dbReference type="EMBL" id="JANEYF010003210">
    <property type="protein sequence ID" value="KAJ8938270.1"/>
    <property type="molecule type" value="Genomic_DNA"/>
</dbReference>
<proteinExistence type="predicted"/>
<keyword evidence="2" id="KW-0539">Nucleus</keyword>
<sequence>MKLYCLSNDPNKPCHILTFREITMMLDCGLSMQSLLNFLPLSFVPSNKLMNLPNWMPSDTSDPDLEGELKENGDRVFVDSPPEFCPPLDKLIDFSQVDIILISNYLCMMALPFITEGTGFKGRVYATEPTLQIGRLLLEELVIYIEQCPKASFASQWKNFVHKCPYPLNESFTPKSWKQIYNMNSVNASLSRIQMVGYNEKIDVYGALQVIPASSGFCLGSANWVISTEHEKLVYLSGSSTLTTHPRPMDHHALKNADVLIMTDLTQTPISNPDSMLGVLCVVVGLTLRGGGNVLIPCYPTGVVYDLFECLSGKMQELGVSNCPMFFISPVADMSLAYSNILAEWLSSVKQNKVYVPDEPFPHAMLVKSNKLKHFKHIYSDGFSTDFQERLEAENDGRAECYTQPPVSAPNLTELVIGNHPDSTLIPYKWGEETTSENRLNKFVKYEWGSLNITEFLQKLSQEGISDAKVESLGGNVVVIHLQDEDALIQLEDNSTHVVCNADEKLRTKLRNIVMQCLKKF</sequence>
<comment type="subcellular location">
    <subcellularLocation>
        <location evidence="1">Nucleus</location>
    </subcellularLocation>
</comment>
<name>A0AAV8XHV8_9CUCU</name>
<reference evidence="5" key="1">
    <citation type="journal article" date="2023" name="Insect Mol. Biol.">
        <title>Genome sequencing provides insights into the evolution of gene families encoding plant cell wall-degrading enzymes in longhorned beetles.</title>
        <authorList>
            <person name="Shin N.R."/>
            <person name="Okamura Y."/>
            <person name="Kirsch R."/>
            <person name="Pauchet Y."/>
        </authorList>
    </citation>
    <scope>NUCLEOTIDE SEQUENCE</scope>
    <source>
        <strain evidence="5">RBIC_L_NR</strain>
    </source>
</reference>
<dbReference type="InterPro" id="IPR036866">
    <property type="entry name" value="RibonucZ/Hydroxyglut_hydro"/>
</dbReference>
<dbReference type="PANTHER" id="PTHR46094:SF1">
    <property type="entry name" value="INTEGRATOR COMPLEX SUBUNIT 9"/>
    <property type="match status" value="1"/>
</dbReference>
<dbReference type="InterPro" id="IPR048660">
    <property type="entry name" value="IntS9-like_C"/>
</dbReference>
<keyword evidence="6" id="KW-1185">Reference proteome</keyword>
<feature type="domain" description="Integrator complex subunit 9-like C-terminal" evidence="4">
    <location>
        <begin position="449"/>
        <end position="520"/>
    </location>
</feature>
<comment type="caution">
    <text evidence="5">The sequence shown here is derived from an EMBL/GenBank/DDBJ whole genome shotgun (WGS) entry which is preliminary data.</text>
</comment>
<protein>
    <recommendedName>
        <fullName evidence="7">Integrator complex subunit 9</fullName>
    </recommendedName>
</protein>
<evidence type="ECO:0000256" key="1">
    <source>
        <dbReference type="ARBA" id="ARBA00004123"/>
    </source>
</evidence>
<dbReference type="Proteomes" id="UP001162156">
    <property type="component" value="Unassembled WGS sequence"/>
</dbReference>
<evidence type="ECO:0000256" key="2">
    <source>
        <dbReference type="ARBA" id="ARBA00023242"/>
    </source>
</evidence>
<evidence type="ECO:0000313" key="5">
    <source>
        <dbReference type="EMBL" id="KAJ8938270.1"/>
    </source>
</evidence>
<dbReference type="SUPFAM" id="SSF56281">
    <property type="entry name" value="Metallo-hydrolase/oxidoreductase"/>
    <property type="match status" value="1"/>
</dbReference>
<gene>
    <name evidence="5" type="ORF">NQ314_011550</name>
</gene>
<evidence type="ECO:0008006" key="7">
    <source>
        <dbReference type="Google" id="ProtNLM"/>
    </source>
</evidence>
<dbReference type="Gene3D" id="3.40.50.10890">
    <property type="match status" value="1"/>
</dbReference>
<dbReference type="Pfam" id="PF21382">
    <property type="entry name" value="IntS9_C"/>
    <property type="match status" value="1"/>
</dbReference>
<dbReference type="GO" id="GO:0032039">
    <property type="term" value="C:integrator complex"/>
    <property type="evidence" value="ECO:0007669"/>
    <property type="project" value="InterPro"/>
</dbReference>
<dbReference type="Gene3D" id="3.60.15.10">
    <property type="entry name" value="Ribonuclease Z/Hydroxyacylglutathione hydrolase-like"/>
    <property type="match status" value="1"/>
</dbReference>
<dbReference type="GO" id="GO:0034472">
    <property type="term" value="P:snRNA 3'-end processing"/>
    <property type="evidence" value="ECO:0007669"/>
    <property type="project" value="TreeGrafter"/>
</dbReference>
<evidence type="ECO:0000259" key="3">
    <source>
        <dbReference type="Pfam" id="PF16661"/>
    </source>
</evidence>
<dbReference type="InterPro" id="IPR027074">
    <property type="entry name" value="Integrator_9su"/>
</dbReference>
<evidence type="ECO:0000259" key="4">
    <source>
        <dbReference type="Pfam" id="PF21382"/>
    </source>
</evidence>
<organism evidence="5 6">
    <name type="scientific">Rhamnusium bicolor</name>
    <dbReference type="NCBI Taxonomy" id="1586634"/>
    <lineage>
        <taxon>Eukaryota</taxon>
        <taxon>Metazoa</taxon>
        <taxon>Ecdysozoa</taxon>
        <taxon>Arthropoda</taxon>
        <taxon>Hexapoda</taxon>
        <taxon>Insecta</taxon>
        <taxon>Pterygota</taxon>
        <taxon>Neoptera</taxon>
        <taxon>Endopterygota</taxon>
        <taxon>Coleoptera</taxon>
        <taxon>Polyphaga</taxon>
        <taxon>Cucujiformia</taxon>
        <taxon>Chrysomeloidea</taxon>
        <taxon>Cerambycidae</taxon>
        <taxon>Lepturinae</taxon>
        <taxon>Rhagiini</taxon>
        <taxon>Rhamnusium</taxon>
    </lineage>
</organism>
<dbReference type="InterPro" id="IPR001279">
    <property type="entry name" value="Metallo-B-lactamas"/>
</dbReference>
<dbReference type="AlphaFoldDB" id="A0AAV8XHV8"/>
<accession>A0AAV8XHV8</accession>
<dbReference type="PANTHER" id="PTHR46094">
    <property type="entry name" value="INTEGRATOR COMPLEX SUBUNIT 9"/>
    <property type="match status" value="1"/>
</dbReference>
<evidence type="ECO:0000313" key="6">
    <source>
        <dbReference type="Proteomes" id="UP001162156"/>
    </source>
</evidence>